<keyword evidence="5" id="KW-0378">Hydrolase</keyword>
<evidence type="ECO:0000256" key="5">
    <source>
        <dbReference type="ARBA" id="ARBA00022801"/>
    </source>
</evidence>
<gene>
    <name evidence="8" type="ORF">LCGC14_1613470</name>
</gene>
<accession>A0A0F9KNA3</accession>
<dbReference type="AlphaFoldDB" id="A0A0F9KNA3"/>
<dbReference type="GO" id="GO:0005737">
    <property type="term" value="C:cytoplasm"/>
    <property type="evidence" value="ECO:0007669"/>
    <property type="project" value="TreeGrafter"/>
</dbReference>
<name>A0A0F9KNA3_9ZZZZ</name>
<dbReference type="PROSITE" id="PS00149">
    <property type="entry name" value="SULFATASE_2"/>
    <property type="match status" value="1"/>
</dbReference>
<comment type="similarity">
    <text evidence="2">Belongs to the sulfatase family.</text>
</comment>
<dbReference type="Gene3D" id="3.40.720.10">
    <property type="entry name" value="Alkaline Phosphatase, subunit A"/>
    <property type="match status" value="1"/>
</dbReference>
<protein>
    <recommendedName>
        <fullName evidence="7">Sulfatase N-terminal domain-containing protein</fullName>
    </recommendedName>
</protein>
<reference evidence="8" key="1">
    <citation type="journal article" date="2015" name="Nature">
        <title>Complex archaea that bridge the gap between prokaryotes and eukaryotes.</title>
        <authorList>
            <person name="Spang A."/>
            <person name="Saw J.H."/>
            <person name="Jorgensen S.L."/>
            <person name="Zaremba-Niedzwiedzka K."/>
            <person name="Martijn J."/>
            <person name="Lind A.E."/>
            <person name="van Eijk R."/>
            <person name="Schleper C."/>
            <person name="Guy L."/>
            <person name="Ettema T.J."/>
        </authorList>
    </citation>
    <scope>NUCLEOTIDE SEQUENCE</scope>
</reference>
<dbReference type="PANTHER" id="PTHR45953">
    <property type="entry name" value="IDURONATE 2-SULFATASE"/>
    <property type="match status" value="1"/>
</dbReference>
<evidence type="ECO:0000256" key="4">
    <source>
        <dbReference type="ARBA" id="ARBA00022729"/>
    </source>
</evidence>
<dbReference type="SUPFAM" id="SSF53649">
    <property type="entry name" value="Alkaline phosphatase-like"/>
    <property type="match status" value="1"/>
</dbReference>
<proteinExistence type="inferred from homology"/>
<feature type="domain" description="Sulfatase N-terminal" evidence="7">
    <location>
        <begin position="6"/>
        <end position="352"/>
    </location>
</feature>
<evidence type="ECO:0000259" key="7">
    <source>
        <dbReference type="Pfam" id="PF00884"/>
    </source>
</evidence>
<comment type="cofactor">
    <cofactor evidence="1">
        <name>Ca(2+)</name>
        <dbReference type="ChEBI" id="CHEBI:29108"/>
    </cofactor>
</comment>
<dbReference type="InterPro" id="IPR000917">
    <property type="entry name" value="Sulfatase_N"/>
</dbReference>
<keyword evidence="6" id="KW-0106">Calcium</keyword>
<dbReference type="PANTHER" id="PTHR45953:SF1">
    <property type="entry name" value="IDURONATE 2-SULFATASE"/>
    <property type="match status" value="1"/>
</dbReference>
<dbReference type="GO" id="GO:0046872">
    <property type="term" value="F:metal ion binding"/>
    <property type="evidence" value="ECO:0007669"/>
    <property type="project" value="UniProtKB-KW"/>
</dbReference>
<organism evidence="8">
    <name type="scientific">marine sediment metagenome</name>
    <dbReference type="NCBI Taxonomy" id="412755"/>
    <lineage>
        <taxon>unclassified sequences</taxon>
        <taxon>metagenomes</taxon>
        <taxon>ecological metagenomes</taxon>
    </lineage>
</organism>
<dbReference type="InterPro" id="IPR035874">
    <property type="entry name" value="IDS"/>
</dbReference>
<comment type="caution">
    <text evidence="8">The sequence shown here is derived from an EMBL/GenBank/DDBJ whole genome shotgun (WGS) entry which is preliminary data.</text>
</comment>
<keyword evidence="3" id="KW-0479">Metal-binding</keyword>
<evidence type="ECO:0000313" key="8">
    <source>
        <dbReference type="EMBL" id="KKM23608.1"/>
    </source>
</evidence>
<keyword evidence="4" id="KW-0732">Signal</keyword>
<sequence>MAERKPNVLFIPVDDLRPQLACYGQEHMITPNIDRLADRGMLFARPYCQAPVCGATRASLLTGVRPTRERFVDYKTWVDQDLPGALTLPEHFRRHGYVTLSVGKVFHHRMDTAERSWPEPPWRPDQDSAGSWRNYQLAPNQALDEDPDHRGPPFECADVPDDAYFDGRIADRAIADLRRLADADRPFFLAAGFIKPHLPFNAPRKYWDYYKPGDIRPADNPFAPDAAPAEALHNWGELRAYFDVPAEGPVPDEMAHRLVHGYYAATSYTDAQVGRLLDELDRLGLGDNTIIVLWGDHGWQLGEHGLWCKHCNFNTSLWAPLIVSASQGRDGGRCNELVEFVDVYPTLCDLAGLPLPDHLEGASFAPLLDDPTRPWKQAVFSRYRSGDSVRTDRYLYTEWTDAEDTLTARMLYDHQCDPAENRNIAERPDAADLVADLSRILRTGWQGDAVWPAP</sequence>
<dbReference type="EMBL" id="LAZR01013090">
    <property type="protein sequence ID" value="KKM23608.1"/>
    <property type="molecule type" value="Genomic_DNA"/>
</dbReference>
<dbReference type="InterPro" id="IPR017850">
    <property type="entry name" value="Alkaline_phosphatase_core_sf"/>
</dbReference>
<dbReference type="CDD" id="cd16030">
    <property type="entry name" value="iduronate-2-sulfatase"/>
    <property type="match status" value="1"/>
</dbReference>
<evidence type="ECO:0000256" key="2">
    <source>
        <dbReference type="ARBA" id="ARBA00008779"/>
    </source>
</evidence>
<dbReference type="GO" id="GO:0004423">
    <property type="term" value="F:iduronate-2-sulfatase activity"/>
    <property type="evidence" value="ECO:0007669"/>
    <property type="project" value="InterPro"/>
</dbReference>
<dbReference type="InterPro" id="IPR024607">
    <property type="entry name" value="Sulfatase_CS"/>
</dbReference>
<evidence type="ECO:0000256" key="1">
    <source>
        <dbReference type="ARBA" id="ARBA00001913"/>
    </source>
</evidence>
<dbReference type="Pfam" id="PF00884">
    <property type="entry name" value="Sulfatase"/>
    <property type="match status" value="1"/>
</dbReference>
<evidence type="ECO:0000256" key="3">
    <source>
        <dbReference type="ARBA" id="ARBA00022723"/>
    </source>
</evidence>
<evidence type="ECO:0000256" key="6">
    <source>
        <dbReference type="ARBA" id="ARBA00022837"/>
    </source>
</evidence>